<protein>
    <recommendedName>
        <fullName evidence="4">Glycosyltransferase RgtA/B/C/D-like domain-containing protein</fullName>
    </recommendedName>
</protein>
<dbReference type="InterPro" id="IPR025686">
    <property type="entry name" value="Glucos_trans_II"/>
</dbReference>
<comment type="caution">
    <text evidence="2">The sequence shown here is derived from an EMBL/GenBank/DDBJ whole genome shotgun (WGS) entry which is preliminary data.</text>
</comment>
<feature type="transmembrane region" description="Helical" evidence="1">
    <location>
        <begin position="269"/>
        <end position="287"/>
    </location>
</feature>
<reference evidence="3" key="1">
    <citation type="journal article" date="2019" name="Int. J. Syst. Evol. Microbiol.">
        <title>The Global Catalogue of Microorganisms (GCM) 10K type strain sequencing project: providing services to taxonomists for standard genome sequencing and annotation.</title>
        <authorList>
            <consortium name="The Broad Institute Genomics Platform"/>
            <consortium name="The Broad Institute Genome Sequencing Center for Infectious Disease"/>
            <person name="Wu L."/>
            <person name="Ma J."/>
        </authorList>
    </citation>
    <scope>NUCLEOTIDE SEQUENCE [LARGE SCALE GENOMIC DNA]</scope>
    <source>
        <strain evidence="3">KCTC 32998</strain>
    </source>
</reference>
<feature type="transmembrane region" description="Helical" evidence="1">
    <location>
        <begin position="79"/>
        <end position="97"/>
    </location>
</feature>
<feature type="transmembrane region" description="Helical" evidence="1">
    <location>
        <begin position="299"/>
        <end position="320"/>
    </location>
</feature>
<gene>
    <name evidence="2" type="ORF">GCM10009038_28120</name>
</gene>
<name>A0ABQ3E7W0_9GAMM</name>
<dbReference type="RefSeq" id="WP_189445351.1">
    <property type="nucleotide sequence ID" value="NZ_BMZI01000006.1"/>
</dbReference>
<evidence type="ECO:0000313" key="2">
    <source>
        <dbReference type="EMBL" id="GHB27799.1"/>
    </source>
</evidence>
<keyword evidence="1" id="KW-1133">Transmembrane helix</keyword>
<keyword evidence="1" id="KW-0812">Transmembrane</keyword>
<dbReference type="Pfam" id="PF14264">
    <property type="entry name" value="Glucos_trans_II"/>
    <property type="match status" value="1"/>
</dbReference>
<evidence type="ECO:0000256" key="1">
    <source>
        <dbReference type="SAM" id="Phobius"/>
    </source>
</evidence>
<accession>A0ABQ3E7W0</accession>
<feature type="transmembrane region" description="Helical" evidence="1">
    <location>
        <begin position="132"/>
        <end position="150"/>
    </location>
</feature>
<feature type="transmembrane region" description="Helical" evidence="1">
    <location>
        <begin position="109"/>
        <end position="126"/>
    </location>
</feature>
<dbReference type="EMBL" id="BMZI01000006">
    <property type="protein sequence ID" value="GHB27799.1"/>
    <property type="molecule type" value="Genomic_DNA"/>
</dbReference>
<keyword evidence="3" id="KW-1185">Reference proteome</keyword>
<organism evidence="2 3">
    <name type="scientific">Salinicola rhizosphaerae</name>
    <dbReference type="NCBI Taxonomy" id="1443141"/>
    <lineage>
        <taxon>Bacteria</taxon>
        <taxon>Pseudomonadati</taxon>
        <taxon>Pseudomonadota</taxon>
        <taxon>Gammaproteobacteria</taxon>
        <taxon>Oceanospirillales</taxon>
        <taxon>Halomonadaceae</taxon>
        <taxon>Salinicola</taxon>
    </lineage>
</organism>
<proteinExistence type="predicted"/>
<keyword evidence="1" id="KW-0472">Membrane</keyword>
<sequence length="536" mass="60402">MRSDSFPLQTKMTPRLRRWLGIMAYLVLFSYPLIQADRLYRDDIWRSFHGEMGWVSNGRPLASFVMACLNGGPRLADLAPLPLWLGLATLAAAILAWRERLKEFDPGTAWLAMLILVIQPFFLQNLSYHFDALPMALSLAGAILAAAWALHPRPDCCWQARFRWLCGGGALLASLLLYQPAANVFFVLLAWHALLTIAQFGRPDWARHGTAFAIGVLALFIAKLVADWLVRGSYSVAHAAMVPWAQLPSHLVEQNWRFWRYAMRQLDTPIFWLFLGCAGVGTVLLIVETARHRRWPALIPLLVVMACLPLGGLGFIGALADPIWRPRIMIGFGALYAGSLFCVLRGLQQIHGLQRPAVPQRVRERRRIRWPGGNAIWLSRGITLLALATPLTLSFAYGNAQRQQSLFADHVASTLIDDLTTQPEARPLVIDGTLPYTRTTRNAIAVHPIVGELIFPYLSGDYWWGYQDLYRRGLPATFAFTDDMGLRHRFEAHCLSLPPLSRRAWYTLYRFESHYVVALDGDCHRALTATELPVDD</sequence>
<feature type="transmembrane region" description="Helical" evidence="1">
    <location>
        <begin position="208"/>
        <end position="226"/>
    </location>
</feature>
<dbReference type="Proteomes" id="UP000646745">
    <property type="component" value="Unassembled WGS sequence"/>
</dbReference>
<evidence type="ECO:0008006" key="4">
    <source>
        <dbReference type="Google" id="ProtNLM"/>
    </source>
</evidence>
<evidence type="ECO:0000313" key="3">
    <source>
        <dbReference type="Proteomes" id="UP000646745"/>
    </source>
</evidence>
<feature type="transmembrane region" description="Helical" evidence="1">
    <location>
        <begin position="375"/>
        <end position="397"/>
    </location>
</feature>